<dbReference type="InterPro" id="IPR011990">
    <property type="entry name" value="TPR-like_helical_dom_sf"/>
</dbReference>
<evidence type="ECO:0000256" key="1">
    <source>
        <dbReference type="ARBA" id="ARBA00022737"/>
    </source>
</evidence>
<evidence type="ECO:0000256" key="3">
    <source>
        <dbReference type="PROSITE-ProRule" id="PRU00339"/>
    </source>
</evidence>
<feature type="repeat" description="TPR" evidence="3">
    <location>
        <begin position="255"/>
        <end position="288"/>
    </location>
</feature>
<evidence type="ECO:0000259" key="5">
    <source>
        <dbReference type="Pfam" id="PF12770"/>
    </source>
</evidence>
<evidence type="ECO:0000313" key="6">
    <source>
        <dbReference type="EMBL" id="OUT17138.1"/>
    </source>
</evidence>
<feature type="repeat" description="TPR" evidence="3">
    <location>
        <begin position="86"/>
        <end position="119"/>
    </location>
</feature>
<dbReference type="RefSeq" id="WP_087581776.1">
    <property type="nucleotide sequence ID" value="NZ_NDYQ01000009.1"/>
</dbReference>
<reference evidence="6 7" key="1">
    <citation type="submission" date="2017-04" db="EMBL/GenBank/DDBJ databases">
        <title>Complete genome of Campylobacter concisus ATCC 33237T and draft genomes for an additional eight well characterized C. concisus strains.</title>
        <authorList>
            <person name="Cornelius A.J."/>
            <person name="Miller W.G."/>
            <person name="Lastovica A.J."/>
            <person name="On S.L."/>
            <person name="French N.P."/>
            <person name="Vandenberg O."/>
            <person name="Biggs P.J."/>
        </authorList>
    </citation>
    <scope>NUCLEOTIDE SEQUENCE [LARGE SCALE GENOMIC DNA]</scope>
    <source>
        <strain evidence="6 7">Lasto127.99</strain>
    </source>
</reference>
<keyword evidence="2 3" id="KW-0802">TPR repeat</keyword>
<feature type="domain" description="CHAT" evidence="5">
    <location>
        <begin position="556"/>
        <end position="857"/>
    </location>
</feature>
<dbReference type="Gene3D" id="1.25.40.10">
    <property type="entry name" value="Tetratricopeptide repeat domain"/>
    <property type="match status" value="2"/>
</dbReference>
<dbReference type="PROSITE" id="PS50293">
    <property type="entry name" value="TPR_REGION"/>
    <property type="match status" value="2"/>
</dbReference>
<dbReference type="Pfam" id="PF13181">
    <property type="entry name" value="TPR_8"/>
    <property type="match status" value="2"/>
</dbReference>
<comment type="caution">
    <text evidence="6">The sequence shown here is derived from an EMBL/GenBank/DDBJ whole genome shotgun (WGS) entry which is preliminary data.</text>
</comment>
<dbReference type="PROSITE" id="PS50005">
    <property type="entry name" value="TPR"/>
    <property type="match status" value="3"/>
</dbReference>
<keyword evidence="1" id="KW-0677">Repeat</keyword>
<protein>
    <recommendedName>
        <fullName evidence="5">CHAT domain-containing protein</fullName>
    </recommendedName>
</protein>
<dbReference type="Pfam" id="PF13424">
    <property type="entry name" value="TPR_12"/>
    <property type="match status" value="1"/>
</dbReference>
<dbReference type="AlphaFoldDB" id="A0A1Y5N8G4"/>
<dbReference type="InterPro" id="IPR019734">
    <property type="entry name" value="TPR_rpt"/>
</dbReference>
<dbReference type="SMART" id="SM00028">
    <property type="entry name" value="TPR"/>
    <property type="match status" value="6"/>
</dbReference>
<dbReference type="InterPro" id="IPR024983">
    <property type="entry name" value="CHAT_dom"/>
</dbReference>
<feature type="repeat" description="TPR" evidence="3">
    <location>
        <begin position="214"/>
        <end position="247"/>
    </location>
</feature>
<dbReference type="PANTHER" id="PTHR45641">
    <property type="entry name" value="TETRATRICOPEPTIDE REPEAT PROTEIN (AFU_ORTHOLOGUE AFUA_6G03870)"/>
    <property type="match status" value="1"/>
</dbReference>
<accession>A0A1Y5N8G4</accession>
<evidence type="ECO:0000313" key="7">
    <source>
        <dbReference type="Proteomes" id="UP000195893"/>
    </source>
</evidence>
<proteinExistence type="predicted"/>
<organism evidence="6 7">
    <name type="scientific">Campylobacter concisus</name>
    <dbReference type="NCBI Taxonomy" id="199"/>
    <lineage>
        <taxon>Bacteria</taxon>
        <taxon>Pseudomonadati</taxon>
        <taxon>Campylobacterota</taxon>
        <taxon>Epsilonproteobacteria</taxon>
        <taxon>Campylobacterales</taxon>
        <taxon>Campylobacteraceae</taxon>
        <taxon>Campylobacter</taxon>
    </lineage>
</organism>
<name>A0A1Y5N8G4_9BACT</name>
<dbReference type="Pfam" id="PF12770">
    <property type="entry name" value="CHAT"/>
    <property type="match status" value="1"/>
</dbReference>
<sequence length="858" mass="97530">MKLNKKISSIAISAAVAGILTGCAELGMVKDATIVAFSGKIEQFSDDYERLAKNSTNRDYDSLLRNAPTFLKRYDKQLGKASFSRLHMYEYLGFAYSELGEYQEALNYYNKIIEAEDDPNGFWSLQAKCYIGSVYARLGDFDRGRKLCEDALSIAEDKYKGNDLGIIEVMLSSIGGIYMHAKNFQKSLEYSLKAANLQEKNFDTKKTSGIMRLAAIYVNAAVAYTELKEYNNALSYLQRSLDLTNKYAPKSNLLMYIYINLAYNYKEMKEYDSALNYYDKAINMMNRTYGVNNHINFAGAKKDISNIYADKQDYQKAYTYAKESMAIFDTMKNQNFKSLDNDQKKAFLDANKEFMPNFLDIGSKAMQQRPDIIKDMYKIFINSKDSLLDAENSIYMLRQTTTNSFVASKIDELNALKKEYAGLSRQSFEGEDEKEAEKLEKERKEKLDQTQKNIKNLESELSAVSSNFKEILDMKNISIQDVTKFLSQDELLIDIGYYDEKYYIFSVDKNQRVDLVVLNKSQSNEINQDIKKFRDDIEHIISSGEQSTKATQLSKELSSNIYKTLFGNMSARINSYKNLIIAADGALRLFPFEALRDNNDYLIENKNIRYIASAKEFVRAHKYNQSSAKEPVTMFSDPDYDNAVGTSNKTSSSSDEIVLTRSLSKMNFFTRLKGFKEEENAIKAVFGTNIKIYDRENASEKNMFSISSPKVLHITTHGFFINDEKIIDPMLKSGIALSGANTKDKSGIVMALRMSGLKLSGTDMVVLSACETGVVDSKDTSAVAALPKTFIQAGAKNVMMSLWKVDDKQTVNLMSTFYEGLKDKNQPNYNVLLKNSKIEMIKQNLHPYYWAGFIINGE</sequence>
<dbReference type="PROSITE" id="PS51257">
    <property type="entry name" value="PROKAR_LIPOPROTEIN"/>
    <property type="match status" value="1"/>
</dbReference>
<gene>
    <name evidence="6" type="ORF">B9N60_06670</name>
</gene>
<keyword evidence="4" id="KW-0175">Coiled coil</keyword>
<dbReference type="EMBL" id="NDYQ01000009">
    <property type="protein sequence ID" value="OUT17138.1"/>
    <property type="molecule type" value="Genomic_DNA"/>
</dbReference>
<feature type="coiled-coil region" evidence="4">
    <location>
        <begin position="406"/>
        <end position="467"/>
    </location>
</feature>
<evidence type="ECO:0000256" key="2">
    <source>
        <dbReference type="ARBA" id="ARBA00022803"/>
    </source>
</evidence>
<dbReference type="SUPFAM" id="SSF81901">
    <property type="entry name" value="HCP-like"/>
    <property type="match status" value="1"/>
</dbReference>
<dbReference type="PANTHER" id="PTHR45641:SF19">
    <property type="entry name" value="NEPHROCYSTIN-3"/>
    <property type="match status" value="1"/>
</dbReference>
<dbReference type="Proteomes" id="UP000195893">
    <property type="component" value="Unassembled WGS sequence"/>
</dbReference>
<evidence type="ECO:0000256" key="4">
    <source>
        <dbReference type="SAM" id="Coils"/>
    </source>
</evidence>